<name>A0A4C1V0E3_EUMVA</name>
<sequence length="91" mass="9675">MRSERGHRCVNCVPGESERSLIGGGGGAARRAAAARAPIHENERHEAGESAQLFAGRRRLIGCYVSPRLAADARRRAAAPATRNLSLSPKS</sequence>
<keyword evidence="2" id="KW-1185">Reference proteome</keyword>
<comment type="caution">
    <text evidence="1">The sequence shown here is derived from an EMBL/GenBank/DDBJ whole genome shotgun (WGS) entry which is preliminary data.</text>
</comment>
<accession>A0A4C1V0E3</accession>
<reference evidence="1 2" key="1">
    <citation type="journal article" date="2019" name="Commun. Biol.">
        <title>The bagworm genome reveals a unique fibroin gene that provides high tensile strength.</title>
        <authorList>
            <person name="Kono N."/>
            <person name="Nakamura H."/>
            <person name="Ohtoshi R."/>
            <person name="Tomita M."/>
            <person name="Numata K."/>
            <person name="Arakawa K."/>
        </authorList>
    </citation>
    <scope>NUCLEOTIDE SEQUENCE [LARGE SCALE GENOMIC DNA]</scope>
</reference>
<dbReference type="AlphaFoldDB" id="A0A4C1V0E3"/>
<protein>
    <submittedName>
        <fullName evidence="1">Uncharacterized protein</fullName>
    </submittedName>
</protein>
<evidence type="ECO:0000313" key="2">
    <source>
        <dbReference type="Proteomes" id="UP000299102"/>
    </source>
</evidence>
<evidence type="ECO:0000313" key="1">
    <source>
        <dbReference type="EMBL" id="GBP31726.1"/>
    </source>
</evidence>
<dbReference type="EMBL" id="BGZK01000250">
    <property type="protein sequence ID" value="GBP31726.1"/>
    <property type="molecule type" value="Genomic_DNA"/>
</dbReference>
<gene>
    <name evidence="1" type="ORF">EVAR_4962_1</name>
</gene>
<proteinExistence type="predicted"/>
<organism evidence="1 2">
    <name type="scientific">Eumeta variegata</name>
    <name type="common">Bagworm moth</name>
    <name type="synonym">Eumeta japonica</name>
    <dbReference type="NCBI Taxonomy" id="151549"/>
    <lineage>
        <taxon>Eukaryota</taxon>
        <taxon>Metazoa</taxon>
        <taxon>Ecdysozoa</taxon>
        <taxon>Arthropoda</taxon>
        <taxon>Hexapoda</taxon>
        <taxon>Insecta</taxon>
        <taxon>Pterygota</taxon>
        <taxon>Neoptera</taxon>
        <taxon>Endopterygota</taxon>
        <taxon>Lepidoptera</taxon>
        <taxon>Glossata</taxon>
        <taxon>Ditrysia</taxon>
        <taxon>Tineoidea</taxon>
        <taxon>Psychidae</taxon>
        <taxon>Oiketicinae</taxon>
        <taxon>Eumeta</taxon>
    </lineage>
</organism>
<dbReference type="Proteomes" id="UP000299102">
    <property type="component" value="Unassembled WGS sequence"/>
</dbReference>